<keyword evidence="2" id="KW-1185">Reference proteome</keyword>
<sequence>MIYCMKCYNCSPEDKIPSMSFVTVSDVFPGDFLDVCVYTTQCNAFATINSRCYCLLKWICIQCKQLFAFIMFGKRDEKQRVGREFFYKLRKDLHGYGNEKISSNQCSSFVEYCIEEFFLNASLYICKYFSIFEQFSGKFGQEMLLLRKTLKQRNQEQSVKYSL</sequence>
<accession>A0A1A9VGP3</accession>
<name>A0A1A9VGP3_GLOAU</name>
<protein>
    <submittedName>
        <fullName evidence="1">Uncharacterized protein</fullName>
    </submittedName>
</protein>
<dbReference type="VEuPathDB" id="VectorBase:GAUT036616"/>
<dbReference type="EnsemblMetazoa" id="GAUT036616-RA">
    <property type="protein sequence ID" value="GAUT036616-PA"/>
    <property type="gene ID" value="GAUT036616"/>
</dbReference>
<proteinExistence type="predicted"/>
<evidence type="ECO:0000313" key="2">
    <source>
        <dbReference type="Proteomes" id="UP000078200"/>
    </source>
</evidence>
<evidence type="ECO:0000313" key="1">
    <source>
        <dbReference type="EnsemblMetazoa" id="GAUT036616-PA"/>
    </source>
</evidence>
<organism evidence="1 2">
    <name type="scientific">Glossina austeni</name>
    <name type="common">Savannah tsetse fly</name>
    <dbReference type="NCBI Taxonomy" id="7395"/>
    <lineage>
        <taxon>Eukaryota</taxon>
        <taxon>Metazoa</taxon>
        <taxon>Ecdysozoa</taxon>
        <taxon>Arthropoda</taxon>
        <taxon>Hexapoda</taxon>
        <taxon>Insecta</taxon>
        <taxon>Pterygota</taxon>
        <taxon>Neoptera</taxon>
        <taxon>Endopterygota</taxon>
        <taxon>Diptera</taxon>
        <taxon>Brachycera</taxon>
        <taxon>Muscomorpha</taxon>
        <taxon>Hippoboscoidea</taxon>
        <taxon>Glossinidae</taxon>
        <taxon>Glossina</taxon>
    </lineage>
</organism>
<dbReference type="Proteomes" id="UP000078200">
    <property type="component" value="Unassembled WGS sequence"/>
</dbReference>
<dbReference type="AlphaFoldDB" id="A0A1A9VGP3"/>
<reference evidence="1" key="1">
    <citation type="submission" date="2020-05" db="UniProtKB">
        <authorList>
            <consortium name="EnsemblMetazoa"/>
        </authorList>
    </citation>
    <scope>IDENTIFICATION</scope>
    <source>
        <strain evidence="1">TTRI</strain>
    </source>
</reference>